<feature type="compositionally biased region" description="Polar residues" evidence="1">
    <location>
        <begin position="27"/>
        <end position="37"/>
    </location>
</feature>
<feature type="region of interest" description="Disordered" evidence="1">
    <location>
        <begin position="27"/>
        <end position="46"/>
    </location>
</feature>
<evidence type="ECO:0000256" key="1">
    <source>
        <dbReference type="SAM" id="MobiDB-lite"/>
    </source>
</evidence>
<name>A0A9Q3C4Q6_9BASI</name>
<evidence type="ECO:0000313" key="2">
    <source>
        <dbReference type="EMBL" id="MBW0478424.1"/>
    </source>
</evidence>
<sequence length="184" mass="20448">MSNGRKPTHGFKIVLISRILEEVSKQQKSTYKTNGSFTDDLDDNDNMQLPNDLPPGQIYGFQRCMVGLPVSEIDNNDTNEVELELLANTNCSNTLQAGRKCYAPVRISKSMHENTYIGVYNPQCTVPSNKPLNTVRIMAINIVNPVVNEGIRGQIVGMHDACASIRTIVQHLEVPPTTVHNTIR</sequence>
<accession>A0A9Q3C4Q6</accession>
<gene>
    <name evidence="2" type="ORF">O181_018139</name>
</gene>
<dbReference type="Proteomes" id="UP000765509">
    <property type="component" value="Unassembled WGS sequence"/>
</dbReference>
<dbReference type="AlphaFoldDB" id="A0A9Q3C4Q6"/>
<evidence type="ECO:0000313" key="3">
    <source>
        <dbReference type="Proteomes" id="UP000765509"/>
    </source>
</evidence>
<comment type="caution">
    <text evidence="2">The sequence shown here is derived from an EMBL/GenBank/DDBJ whole genome shotgun (WGS) entry which is preliminary data.</text>
</comment>
<dbReference type="EMBL" id="AVOT02005181">
    <property type="protein sequence ID" value="MBW0478424.1"/>
    <property type="molecule type" value="Genomic_DNA"/>
</dbReference>
<keyword evidence="3" id="KW-1185">Reference proteome</keyword>
<reference evidence="2" key="1">
    <citation type="submission" date="2021-03" db="EMBL/GenBank/DDBJ databases">
        <title>Draft genome sequence of rust myrtle Austropuccinia psidii MF-1, a brazilian biotype.</title>
        <authorList>
            <person name="Quecine M.C."/>
            <person name="Pachon D.M.R."/>
            <person name="Bonatelli M.L."/>
            <person name="Correr F.H."/>
            <person name="Franceschini L.M."/>
            <person name="Leite T.F."/>
            <person name="Margarido G.R.A."/>
            <person name="Almeida C.A."/>
            <person name="Ferrarezi J.A."/>
            <person name="Labate C.A."/>
        </authorList>
    </citation>
    <scope>NUCLEOTIDE SEQUENCE</scope>
    <source>
        <strain evidence="2">MF-1</strain>
    </source>
</reference>
<organism evidence="2 3">
    <name type="scientific">Austropuccinia psidii MF-1</name>
    <dbReference type="NCBI Taxonomy" id="1389203"/>
    <lineage>
        <taxon>Eukaryota</taxon>
        <taxon>Fungi</taxon>
        <taxon>Dikarya</taxon>
        <taxon>Basidiomycota</taxon>
        <taxon>Pucciniomycotina</taxon>
        <taxon>Pucciniomycetes</taxon>
        <taxon>Pucciniales</taxon>
        <taxon>Sphaerophragmiaceae</taxon>
        <taxon>Austropuccinia</taxon>
    </lineage>
</organism>
<protein>
    <submittedName>
        <fullName evidence="2">Uncharacterized protein</fullName>
    </submittedName>
</protein>
<proteinExistence type="predicted"/>